<dbReference type="STRING" id="35752.SAMN05421541_10130"/>
<accession>A0A1I1ZCP5</accession>
<dbReference type="OrthoDB" id="157052at2"/>
<reference evidence="1 2" key="1">
    <citation type="submission" date="2016-10" db="EMBL/GenBank/DDBJ databases">
        <authorList>
            <person name="de Groot N.N."/>
        </authorList>
    </citation>
    <scope>NUCLEOTIDE SEQUENCE [LARGE SCALE GENOMIC DNA]</scope>
    <source>
        <strain evidence="1 2">DSM 43019</strain>
    </source>
</reference>
<evidence type="ECO:0000313" key="1">
    <source>
        <dbReference type="EMBL" id="SFE29455.1"/>
    </source>
</evidence>
<dbReference type="NCBIfam" id="NF047719">
    <property type="entry name" value="SCO6745_fam_HTH"/>
    <property type="match status" value="1"/>
</dbReference>
<proteinExistence type="predicted"/>
<evidence type="ECO:0008006" key="3">
    <source>
        <dbReference type="Google" id="ProtNLM"/>
    </source>
</evidence>
<organism evidence="1 2">
    <name type="scientific">Actinoplanes philippinensis</name>
    <dbReference type="NCBI Taxonomy" id="35752"/>
    <lineage>
        <taxon>Bacteria</taxon>
        <taxon>Bacillati</taxon>
        <taxon>Actinomycetota</taxon>
        <taxon>Actinomycetes</taxon>
        <taxon>Micromonosporales</taxon>
        <taxon>Micromonosporaceae</taxon>
        <taxon>Actinoplanes</taxon>
    </lineage>
</organism>
<keyword evidence="2" id="KW-1185">Reference proteome</keyword>
<dbReference type="Pfam" id="PF21863">
    <property type="entry name" value="HTH_67"/>
    <property type="match status" value="1"/>
</dbReference>
<dbReference type="Proteomes" id="UP000199645">
    <property type="component" value="Unassembled WGS sequence"/>
</dbReference>
<dbReference type="InterPro" id="IPR054058">
    <property type="entry name" value="HTH_67"/>
</dbReference>
<protein>
    <recommendedName>
        <fullName evidence="3">SalK</fullName>
    </recommendedName>
</protein>
<dbReference type="AlphaFoldDB" id="A0A1I1ZCP5"/>
<sequence length="293" mass="30896">MIVVNPARQMWRIVEPLHAVLYYAPEVYDEAMQLGYPVDVRWPSYFAWRAAPLGAAGPAAVSSAFYSFSPRMVAEHVPAAWRVSAPAAVLERRWPAIDRALRALLGDTVDGPEVAEAAALARRAAEAADTTGRPLAAANRDLGWSGAPHVDLWQAATLLREHRGDGHIAAALTAGFGPCELLVSFAAAGAAPAEVFASRGWTTEEWTAAQDSLTVRGWLHPDGTPTEAGAAARADLESRTDTLAAAPWRELGPATGRFAQLTGPLAARIAASGLLPKQSTLGMGAPARAPGQQ</sequence>
<dbReference type="EMBL" id="FONV01000001">
    <property type="protein sequence ID" value="SFE29455.1"/>
    <property type="molecule type" value="Genomic_DNA"/>
</dbReference>
<evidence type="ECO:0000313" key="2">
    <source>
        <dbReference type="Proteomes" id="UP000199645"/>
    </source>
</evidence>
<name>A0A1I1ZCP5_9ACTN</name>
<gene>
    <name evidence="1" type="ORF">SAMN05421541_10130</name>
</gene>